<dbReference type="Proteomes" id="UP001201163">
    <property type="component" value="Unassembled WGS sequence"/>
</dbReference>
<reference evidence="1" key="1">
    <citation type="submission" date="2022-01" db="EMBL/GenBank/DDBJ databases">
        <title>Comparative genomics reveals a dynamic genome evolution in the ectomycorrhizal milk-cap (Lactarius) mushrooms.</title>
        <authorList>
            <consortium name="DOE Joint Genome Institute"/>
            <person name="Lebreton A."/>
            <person name="Tang N."/>
            <person name="Kuo A."/>
            <person name="LaButti K."/>
            <person name="Drula E."/>
            <person name="Barry K."/>
            <person name="Clum A."/>
            <person name="Lipzen A."/>
            <person name="Mousain D."/>
            <person name="Ng V."/>
            <person name="Wang R."/>
            <person name="Wang X."/>
            <person name="Dai Y."/>
            <person name="Henrissat B."/>
            <person name="Grigoriev I.V."/>
            <person name="Guerin-Laguette A."/>
            <person name="Yu F."/>
            <person name="Martin F.M."/>
        </authorList>
    </citation>
    <scope>NUCLEOTIDE SEQUENCE</scope>
    <source>
        <strain evidence="1">QP</strain>
    </source>
</reference>
<feature type="non-terminal residue" evidence="1">
    <location>
        <position position="1"/>
    </location>
</feature>
<keyword evidence="2" id="KW-1185">Reference proteome</keyword>
<name>A0AAD4QDL0_9AGAM</name>
<comment type="caution">
    <text evidence="1">The sequence shown here is derived from an EMBL/GenBank/DDBJ whole genome shotgun (WGS) entry which is preliminary data.</text>
</comment>
<evidence type="ECO:0000313" key="2">
    <source>
        <dbReference type="Proteomes" id="UP001201163"/>
    </source>
</evidence>
<feature type="non-terminal residue" evidence="1">
    <location>
        <position position="70"/>
    </location>
</feature>
<dbReference type="AlphaFoldDB" id="A0AAD4QDL0"/>
<accession>A0AAD4QDL0</accession>
<organism evidence="1 2">
    <name type="scientific">Lactarius akahatsu</name>
    <dbReference type="NCBI Taxonomy" id="416441"/>
    <lineage>
        <taxon>Eukaryota</taxon>
        <taxon>Fungi</taxon>
        <taxon>Dikarya</taxon>
        <taxon>Basidiomycota</taxon>
        <taxon>Agaricomycotina</taxon>
        <taxon>Agaricomycetes</taxon>
        <taxon>Russulales</taxon>
        <taxon>Russulaceae</taxon>
        <taxon>Lactarius</taxon>
    </lineage>
</organism>
<sequence>ITKPKFHFFVHLPAFIRRFGPAIVFSTECYESFNHVFRLSCIFSNRQVPSRDSCNAFAAQDRIKHITTGG</sequence>
<proteinExistence type="predicted"/>
<dbReference type="EMBL" id="JAKELL010000028">
    <property type="protein sequence ID" value="KAH8991025.1"/>
    <property type="molecule type" value="Genomic_DNA"/>
</dbReference>
<evidence type="ECO:0000313" key="1">
    <source>
        <dbReference type="EMBL" id="KAH8991025.1"/>
    </source>
</evidence>
<gene>
    <name evidence="1" type="ORF">EDB92DRAFT_1756217</name>
</gene>
<protein>
    <submittedName>
        <fullName evidence="1">Uncharacterized protein</fullName>
    </submittedName>
</protein>